<evidence type="ECO:0000256" key="2">
    <source>
        <dbReference type="ARBA" id="ARBA00023015"/>
    </source>
</evidence>
<dbReference type="FunFam" id="1.10.10.10:FF:000001">
    <property type="entry name" value="LysR family transcriptional regulator"/>
    <property type="match status" value="1"/>
</dbReference>
<evidence type="ECO:0000256" key="1">
    <source>
        <dbReference type="ARBA" id="ARBA00009437"/>
    </source>
</evidence>
<keyword evidence="7" id="KW-1185">Reference proteome</keyword>
<dbReference type="CDD" id="cd08473">
    <property type="entry name" value="PBP2_CrgA_like_4"/>
    <property type="match status" value="1"/>
</dbReference>
<gene>
    <name evidence="6" type="ORF">SAMN04489707_100844</name>
</gene>
<dbReference type="InterPro" id="IPR036390">
    <property type="entry name" value="WH_DNA-bd_sf"/>
</dbReference>
<dbReference type="RefSeq" id="WP_054256014.1">
    <property type="nucleotide sequence ID" value="NZ_CYIG01000012.1"/>
</dbReference>
<evidence type="ECO:0000256" key="3">
    <source>
        <dbReference type="ARBA" id="ARBA00023125"/>
    </source>
</evidence>
<evidence type="ECO:0000313" key="6">
    <source>
        <dbReference type="EMBL" id="SFU54992.1"/>
    </source>
</evidence>
<dbReference type="InterPro" id="IPR000847">
    <property type="entry name" value="LysR_HTH_N"/>
</dbReference>
<dbReference type="InterPro" id="IPR005119">
    <property type="entry name" value="LysR_subst-bd"/>
</dbReference>
<dbReference type="OrthoDB" id="5671700at2"/>
<dbReference type="GO" id="GO:0006351">
    <property type="term" value="P:DNA-templated transcription"/>
    <property type="evidence" value="ECO:0007669"/>
    <property type="project" value="TreeGrafter"/>
</dbReference>
<protein>
    <submittedName>
        <fullName evidence="6">DNA-binding transcriptional regulator, LysR family</fullName>
    </submittedName>
</protein>
<dbReference type="Pfam" id="PF00126">
    <property type="entry name" value="HTH_1"/>
    <property type="match status" value="1"/>
</dbReference>
<dbReference type="GO" id="GO:0003700">
    <property type="term" value="F:DNA-binding transcription factor activity"/>
    <property type="evidence" value="ECO:0007669"/>
    <property type="project" value="InterPro"/>
</dbReference>
<dbReference type="PANTHER" id="PTHR30537">
    <property type="entry name" value="HTH-TYPE TRANSCRIPTIONAL REGULATOR"/>
    <property type="match status" value="1"/>
</dbReference>
<dbReference type="SUPFAM" id="SSF46785">
    <property type="entry name" value="Winged helix' DNA-binding domain"/>
    <property type="match status" value="1"/>
</dbReference>
<keyword evidence="4" id="KW-0804">Transcription</keyword>
<evidence type="ECO:0000259" key="5">
    <source>
        <dbReference type="PROSITE" id="PS50931"/>
    </source>
</evidence>
<evidence type="ECO:0000256" key="4">
    <source>
        <dbReference type="ARBA" id="ARBA00023163"/>
    </source>
</evidence>
<dbReference type="EMBL" id="FPBX01000008">
    <property type="protein sequence ID" value="SFU54992.1"/>
    <property type="molecule type" value="Genomic_DNA"/>
</dbReference>
<dbReference type="PROSITE" id="PS50931">
    <property type="entry name" value="HTH_LYSR"/>
    <property type="match status" value="1"/>
</dbReference>
<dbReference type="SUPFAM" id="SSF53850">
    <property type="entry name" value="Periplasmic binding protein-like II"/>
    <property type="match status" value="1"/>
</dbReference>
<dbReference type="AlphaFoldDB" id="A0A1I7H2Z0"/>
<keyword evidence="2" id="KW-0805">Transcription regulation</keyword>
<dbReference type="Pfam" id="PF03466">
    <property type="entry name" value="LysR_substrate"/>
    <property type="match status" value="1"/>
</dbReference>
<dbReference type="GO" id="GO:0043565">
    <property type="term" value="F:sequence-specific DNA binding"/>
    <property type="evidence" value="ECO:0007669"/>
    <property type="project" value="TreeGrafter"/>
</dbReference>
<comment type="similarity">
    <text evidence="1">Belongs to the LysR transcriptional regulatory family.</text>
</comment>
<sequence length="311" mass="33789">MQDLNDMLYFAEVAERGGFAAAGRALGIPKSRLSRRVAELEVQLGVRLLQRTTRRLALTEVGEAYLRHCQAMRESAEAAADLVAQVQTAPRGTVRVSCPVTLAQTVLGELMPDFLARCPQVRVDMQVSNRAVNLVEEGIDVALRVRATLDDSGSMVVKRLDSARQVLVASPELIARQGLPASLDDLAGMDSIAMSAPDGKAVWVLSGPHGAQQTVHHSPRYVADDLLTLKFAALAGTGICWLPDYMCHEEIRARRLVHVLPEWEPPQGIVHAVFPSRRGLAPAVRHFLDFLGETMPGRSSWATRVAAAPPA</sequence>
<dbReference type="Proteomes" id="UP000183656">
    <property type="component" value="Unassembled WGS sequence"/>
</dbReference>
<evidence type="ECO:0000313" key="7">
    <source>
        <dbReference type="Proteomes" id="UP000183656"/>
    </source>
</evidence>
<dbReference type="STRING" id="343013.SAMN04489707_100844"/>
<dbReference type="Gene3D" id="3.40.190.290">
    <property type="match status" value="1"/>
</dbReference>
<accession>A0A1I7H2Z0</accession>
<dbReference type="InterPro" id="IPR036388">
    <property type="entry name" value="WH-like_DNA-bd_sf"/>
</dbReference>
<name>A0A1I7H2Z0_9BURK</name>
<keyword evidence="3 6" id="KW-0238">DNA-binding</keyword>
<dbReference type="InterPro" id="IPR058163">
    <property type="entry name" value="LysR-type_TF_proteobact-type"/>
</dbReference>
<dbReference type="Gene3D" id="1.10.10.10">
    <property type="entry name" value="Winged helix-like DNA-binding domain superfamily/Winged helix DNA-binding domain"/>
    <property type="match status" value="1"/>
</dbReference>
<reference evidence="6 7" key="1">
    <citation type="submission" date="2016-10" db="EMBL/GenBank/DDBJ databases">
        <authorList>
            <person name="de Groot N.N."/>
        </authorList>
    </citation>
    <scope>NUCLEOTIDE SEQUENCE [LARGE SCALE GENOMIC DNA]</scope>
    <source>
        <strain evidence="6 7">R-24608</strain>
    </source>
</reference>
<proteinExistence type="inferred from homology"/>
<organism evidence="6 7">
    <name type="scientific">Paenacidovorax caeni</name>
    <dbReference type="NCBI Taxonomy" id="343013"/>
    <lineage>
        <taxon>Bacteria</taxon>
        <taxon>Pseudomonadati</taxon>
        <taxon>Pseudomonadota</taxon>
        <taxon>Betaproteobacteria</taxon>
        <taxon>Burkholderiales</taxon>
        <taxon>Comamonadaceae</taxon>
        <taxon>Paenacidovorax</taxon>
    </lineage>
</organism>
<feature type="domain" description="HTH lysR-type" evidence="5">
    <location>
        <begin position="1"/>
        <end position="59"/>
    </location>
</feature>
<dbReference type="PANTHER" id="PTHR30537:SF31">
    <property type="entry name" value="TRANSCRIPTIONAL REGULATOR, LYSR FAMILY"/>
    <property type="match status" value="1"/>
</dbReference>